<dbReference type="PANTHER" id="PTHR31793">
    <property type="entry name" value="4-HYDROXYBENZOYL-COA THIOESTERASE FAMILY MEMBER"/>
    <property type="match status" value="1"/>
</dbReference>
<dbReference type="NCBIfam" id="TIGR00051">
    <property type="entry name" value="YbgC/FadM family acyl-CoA thioesterase"/>
    <property type="match status" value="1"/>
</dbReference>
<dbReference type="Pfam" id="PF13279">
    <property type="entry name" value="4HBT_2"/>
    <property type="match status" value="1"/>
</dbReference>
<dbReference type="PROSITE" id="PS01328">
    <property type="entry name" value="4HBCOA_THIOESTERASE"/>
    <property type="match status" value="1"/>
</dbReference>
<gene>
    <name evidence="3" type="ORF">HNR42_000058</name>
</gene>
<dbReference type="InterPro" id="IPR008272">
    <property type="entry name" value="HB-CoA_thioesterase_AS"/>
</dbReference>
<comment type="similarity">
    <text evidence="1">Belongs to the 4-hydroxybenzoyl-CoA thioesterase family.</text>
</comment>
<dbReference type="AlphaFoldDB" id="A0A841HUP9"/>
<dbReference type="InterPro" id="IPR050563">
    <property type="entry name" value="4-hydroxybenzoyl-CoA_TE"/>
</dbReference>
<proteinExistence type="inferred from homology"/>
<dbReference type="InterPro" id="IPR029069">
    <property type="entry name" value="HotDog_dom_sf"/>
</dbReference>
<comment type="caution">
    <text evidence="3">The sequence shown here is derived from an EMBL/GenBank/DDBJ whole genome shotgun (WGS) entry which is preliminary data.</text>
</comment>
<dbReference type="PIRSF" id="PIRSF003230">
    <property type="entry name" value="YbgC"/>
    <property type="match status" value="1"/>
</dbReference>
<name>A0A841HUP9_9DEIO</name>
<keyword evidence="4" id="KW-1185">Reference proteome</keyword>
<dbReference type="Proteomes" id="UP000569951">
    <property type="component" value="Unassembled WGS sequence"/>
</dbReference>
<dbReference type="EC" id="3.1.2.-" evidence="3"/>
<dbReference type="RefSeq" id="WP_183983332.1">
    <property type="nucleotide sequence ID" value="NZ_JACHHG010000001.1"/>
</dbReference>
<dbReference type="GO" id="GO:0047617">
    <property type="term" value="F:fatty acyl-CoA hydrolase activity"/>
    <property type="evidence" value="ECO:0007669"/>
    <property type="project" value="TreeGrafter"/>
</dbReference>
<dbReference type="PANTHER" id="PTHR31793:SF27">
    <property type="entry name" value="NOVEL THIOESTERASE SUPERFAMILY DOMAIN AND SAPOSIN A-TYPE DOMAIN CONTAINING PROTEIN (0610012H03RIK)"/>
    <property type="match status" value="1"/>
</dbReference>
<evidence type="ECO:0000313" key="4">
    <source>
        <dbReference type="Proteomes" id="UP000569951"/>
    </source>
</evidence>
<sequence>MKQHITALRVRYAETDQMGVVHHSNYAVWFEMARVEFMEALGLSYREVERRGVYLMLSGLEVKYRRAARFDDRLEVRVWVEDLRSRKARFAYEVTRQGSGEVIATGATEHIATDFEYRLVSMPQDLLDLFH</sequence>
<dbReference type="SUPFAM" id="SSF54637">
    <property type="entry name" value="Thioesterase/thiol ester dehydrase-isomerase"/>
    <property type="match status" value="1"/>
</dbReference>
<protein>
    <submittedName>
        <fullName evidence="3">Acyl-CoA thioester hydrolase</fullName>
        <ecNumber evidence="3">3.1.2.-</ecNumber>
    </submittedName>
</protein>
<dbReference type="Gene3D" id="3.10.129.10">
    <property type="entry name" value="Hotdog Thioesterase"/>
    <property type="match status" value="1"/>
</dbReference>
<accession>A0A841HUP9</accession>
<dbReference type="InterPro" id="IPR006684">
    <property type="entry name" value="YbgC/YbaW"/>
</dbReference>
<reference evidence="3 4" key="1">
    <citation type="submission" date="2020-08" db="EMBL/GenBank/DDBJ databases">
        <title>Genomic Encyclopedia of Type Strains, Phase IV (KMG-IV): sequencing the most valuable type-strain genomes for metagenomic binning, comparative biology and taxonomic classification.</title>
        <authorList>
            <person name="Goeker M."/>
        </authorList>
    </citation>
    <scope>NUCLEOTIDE SEQUENCE [LARGE SCALE GENOMIC DNA]</scope>
    <source>
        <strain evidence="3 4">DSM 21458</strain>
    </source>
</reference>
<evidence type="ECO:0000256" key="2">
    <source>
        <dbReference type="ARBA" id="ARBA00022801"/>
    </source>
</evidence>
<organism evidence="3 4">
    <name type="scientific">Deinobacterium chartae</name>
    <dbReference type="NCBI Taxonomy" id="521158"/>
    <lineage>
        <taxon>Bacteria</taxon>
        <taxon>Thermotogati</taxon>
        <taxon>Deinococcota</taxon>
        <taxon>Deinococci</taxon>
        <taxon>Deinococcales</taxon>
        <taxon>Deinococcaceae</taxon>
        <taxon>Deinobacterium</taxon>
    </lineage>
</organism>
<dbReference type="EMBL" id="JACHHG010000001">
    <property type="protein sequence ID" value="MBB6096646.1"/>
    <property type="molecule type" value="Genomic_DNA"/>
</dbReference>
<evidence type="ECO:0000256" key="1">
    <source>
        <dbReference type="ARBA" id="ARBA00005953"/>
    </source>
</evidence>
<evidence type="ECO:0000313" key="3">
    <source>
        <dbReference type="EMBL" id="MBB6096646.1"/>
    </source>
</evidence>
<dbReference type="CDD" id="cd00586">
    <property type="entry name" value="4HBT"/>
    <property type="match status" value="1"/>
</dbReference>
<keyword evidence="2 3" id="KW-0378">Hydrolase</keyword>